<dbReference type="InterPro" id="IPR049940">
    <property type="entry name" value="GluQ/Sye"/>
</dbReference>
<dbReference type="GO" id="GO:0005739">
    <property type="term" value="C:mitochondrion"/>
    <property type="evidence" value="ECO:0007669"/>
    <property type="project" value="UniProtKB-SubCell"/>
</dbReference>
<dbReference type="InterPro" id="IPR020058">
    <property type="entry name" value="Glu/Gln-tRNA-synth_Ib_cat-dom"/>
</dbReference>
<dbReference type="GO" id="GO:0004818">
    <property type="term" value="F:glutamate-tRNA ligase activity"/>
    <property type="evidence" value="ECO:0007669"/>
    <property type="project" value="UniProtKB-EC"/>
</dbReference>
<dbReference type="EC" id="6.1.1.17" evidence="3"/>
<evidence type="ECO:0000256" key="5">
    <source>
        <dbReference type="ARBA" id="ARBA00022741"/>
    </source>
</evidence>
<proteinExistence type="inferred from homology"/>
<sequence length="591" mass="66615">MVASRGNEGVARDGGEGVARGGDEGVTRDGGENTQQEGAIYVNESMNPVLYKSASNVFKHATKCQFSGQRLFTVTSSQRLLTDASSQRLLTDASGCVSTDFPINSTKKLIHPTSPARTRFAPSPTGFLHLGSLRTALYNYLLAKNTGGQFILRIEDTDSSRLVQGAENNILDTLKWCNLDIDEGPEKGGPFGPYRQSQRKHIYQKYAQELLDRKLAYKCYCSKSRLDQLRESAKRLKPRTTVSYDRKCLNSPDYGEESYVIRFKSPNEYPTITDLLHGDLSLQPQYNLKDKRFDDFVILKNDGMPTYHFANVIDDHLMKITHVIRGEEWLSSTPKHIALYTAFGWEPPKFAHVPLLTSLEDKKLSKRKGDLNVIHLREQGILPQALLNFVALFGWSPPRELHQKLTEVFSLNQLIELFSLDQLTKGNAKVADSKLHFLQKEHFQLVCKDPKSVGKMIDEVYEEFQKIGAVKSKENLRAALVTLAPYITNVNELKDHAYLFKDLDYSNIDPPKRLSQAQKILESVIIDGTKGIVDRLVNNMGVPKKDVFEILRLSLSGGKKGVPVPKIIELLGEEECITRAKKMVDLLERVK</sequence>
<feature type="domain" description="Aminoacyl-tRNA synthetase class I anticodon-binding" evidence="14">
    <location>
        <begin position="461"/>
        <end position="582"/>
    </location>
</feature>
<dbReference type="SUPFAM" id="SSF48163">
    <property type="entry name" value="An anticodon-binding domain of class I aminoacyl-tRNA synthetases"/>
    <property type="match status" value="1"/>
</dbReference>
<gene>
    <name evidence="15" type="ORF">KGF56_002378</name>
</gene>
<evidence type="ECO:0000259" key="13">
    <source>
        <dbReference type="Pfam" id="PF00749"/>
    </source>
</evidence>
<dbReference type="InterPro" id="IPR000924">
    <property type="entry name" value="Glu/Gln-tRNA-synth"/>
</dbReference>
<evidence type="ECO:0000313" key="15">
    <source>
        <dbReference type="EMBL" id="KAI3404861.2"/>
    </source>
</evidence>
<evidence type="ECO:0000256" key="10">
    <source>
        <dbReference type="ARBA" id="ARBA00072917"/>
    </source>
</evidence>
<dbReference type="GO" id="GO:0005524">
    <property type="term" value="F:ATP binding"/>
    <property type="evidence" value="ECO:0007669"/>
    <property type="project" value="UniProtKB-KW"/>
</dbReference>
<dbReference type="InterPro" id="IPR045462">
    <property type="entry name" value="aa-tRNA-synth_I_cd-bd"/>
</dbReference>
<dbReference type="RefSeq" id="XP_049180606.1">
    <property type="nucleotide sequence ID" value="XM_049323600.1"/>
</dbReference>
<dbReference type="PANTHER" id="PTHR43311:SF2">
    <property type="entry name" value="GLUTAMATE--TRNA LIGASE, MITOCHONDRIAL-RELATED"/>
    <property type="match status" value="1"/>
</dbReference>
<dbReference type="Proteomes" id="UP001202479">
    <property type="component" value="Unassembled WGS sequence"/>
</dbReference>
<keyword evidence="4 11" id="KW-0436">Ligase</keyword>
<dbReference type="Pfam" id="PF19269">
    <property type="entry name" value="Anticodon_2"/>
    <property type="match status" value="1"/>
</dbReference>
<evidence type="ECO:0000256" key="1">
    <source>
        <dbReference type="ARBA" id="ARBA00004173"/>
    </source>
</evidence>
<feature type="domain" description="Glutamyl/glutaminyl-tRNA synthetase class Ib catalytic" evidence="13">
    <location>
        <begin position="117"/>
        <end position="436"/>
    </location>
</feature>
<dbReference type="FunFam" id="3.40.50.620:FF:000045">
    <property type="entry name" value="Glutamate--tRNA ligase, mitochondrial"/>
    <property type="match status" value="1"/>
</dbReference>
<reference evidence="15" key="1">
    <citation type="journal article" date="2022" name="DNA Res.">
        <title>Genome analysis of five recently described species of the CUG-Ser clade uncovers Candida theae as a new hybrid lineage with pathogenic potential in the Candida parapsilosis species complex.</title>
        <authorList>
            <person name="Mixao V."/>
            <person name="Del Olmo V."/>
            <person name="Hegedusova E."/>
            <person name="Saus E."/>
            <person name="Pryszcz L."/>
            <person name="Cillingova A."/>
            <person name="Nosek J."/>
            <person name="Gabaldon T."/>
        </authorList>
    </citation>
    <scope>NUCLEOTIDE SEQUENCE</scope>
    <source>
        <strain evidence="15">CBS 10844</strain>
    </source>
</reference>
<comment type="subcellular location">
    <subcellularLocation>
        <location evidence="1">Mitochondrion</location>
    </subcellularLocation>
</comment>
<keyword evidence="6 11" id="KW-0067">ATP-binding</keyword>
<dbReference type="Gene3D" id="1.10.10.350">
    <property type="match status" value="1"/>
</dbReference>
<dbReference type="SUPFAM" id="SSF52374">
    <property type="entry name" value="Nucleotidylyl transferase"/>
    <property type="match status" value="1"/>
</dbReference>
<evidence type="ECO:0000256" key="2">
    <source>
        <dbReference type="ARBA" id="ARBA00007894"/>
    </source>
</evidence>
<protein>
    <recommendedName>
        <fullName evidence="10">Glutamate--tRNA ligase, mitochondrial</fullName>
        <ecNumber evidence="3">6.1.1.17</ecNumber>
    </recommendedName>
    <alternativeName>
        <fullName evidence="9">Glutamyl-tRNA synthetase</fullName>
    </alternativeName>
</protein>
<feature type="region of interest" description="Disordered" evidence="12">
    <location>
        <begin position="1"/>
        <end position="34"/>
    </location>
</feature>
<evidence type="ECO:0000256" key="4">
    <source>
        <dbReference type="ARBA" id="ARBA00022598"/>
    </source>
</evidence>
<dbReference type="PRINTS" id="PR00987">
    <property type="entry name" value="TRNASYNTHGLU"/>
</dbReference>
<dbReference type="InterPro" id="IPR014729">
    <property type="entry name" value="Rossmann-like_a/b/a_fold"/>
</dbReference>
<dbReference type="CDD" id="cd00808">
    <property type="entry name" value="GluRS_core"/>
    <property type="match status" value="1"/>
</dbReference>
<keyword evidence="5 11" id="KW-0547">Nucleotide-binding</keyword>
<evidence type="ECO:0000313" key="16">
    <source>
        <dbReference type="Proteomes" id="UP001202479"/>
    </source>
</evidence>
<dbReference type="PANTHER" id="PTHR43311">
    <property type="entry name" value="GLUTAMATE--TRNA LIGASE"/>
    <property type="match status" value="1"/>
</dbReference>
<evidence type="ECO:0000256" key="9">
    <source>
        <dbReference type="ARBA" id="ARBA00030865"/>
    </source>
</evidence>
<dbReference type="InterPro" id="IPR020751">
    <property type="entry name" value="aa-tRNA-synth_I_codon-bd_sub2"/>
</dbReference>
<keyword evidence="7 11" id="KW-0648">Protein biosynthesis</keyword>
<dbReference type="NCBIfam" id="TIGR00464">
    <property type="entry name" value="gltX_bact"/>
    <property type="match status" value="1"/>
</dbReference>
<name>A0AAI9SXD9_9ASCO</name>
<dbReference type="Pfam" id="PF00749">
    <property type="entry name" value="tRNA-synt_1c"/>
    <property type="match status" value="1"/>
</dbReference>
<evidence type="ECO:0000256" key="6">
    <source>
        <dbReference type="ARBA" id="ARBA00022840"/>
    </source>
</evidence>
<dbReference type="GO" id="GO:0006424">
    <property type="term" value="P:glutamyl-tRNA aminoacylation"/>
    <property type="evidence" value="ECO:0007669"/>
    <property type="project" value="InterPro"/>
</dbReference>
<organism evidence="15 16">
    <name type="scientific">Candida oxycetoniae</name>
    <dbReference type="NCBI Taxonomy" id="497107"/>
    <lineage>
        <taxon>Eukaryota</taxon>
        <taxon>Fungi</taxon>
        <taxon>Dikarya</taxon>
        <taxon>Ascomycota</taxon>
        <taxon>Saccharomycotina</taxon>
        <taxon>Pichiomycetes</taxon>
        <taxon>Debaryomycetaceae</taxon>
        <taxon>Candida/Lodderomyces clade</taxon>
        <taxon>Candida</taxon>
    </lineage>
</organism>
<dbReference type="AlphaFoldDB" id="A0AAI9SXD9"/>
<keyword evidence="8 11" id="KW-0030">Aminoacyl-tRNA synthetase</keyword>
<evidence type="ECO:0000256" key="3">
    <source>
        <dbReference type="ARBA" id="ARBA00012835"/>
    </source>
</evidence>
<evidence type="ECO:0000256" key="7">
    <source>
        <dbReference type="ARBA" id="ARBA00022917"/>
    </source>
</evidence>
<evidence type="ECO:0000256" key="8">
    <source>
        <dbReference type="ARBA" id="ARBA00023146"/>
    </source>
</evidence>
<dbReference type="GO" id="GO:0008270">
    <property type="term" value="F:zinc ion binding"/>
    <property type="evidence" value="ECO:0007669"/>
    <property type="project" value="InterPro"/>
</dbReference>
<dbReference type="InterPro" id="IPR008925">
    <property type="entry name" value="aa_tRNA-synth_I_cd-bd_sf"/>
</dbReference>
<accession>A0AAI9SXD9</accession>
<comment type="caution">
    <text evidence="15">The sequence shown here is derived from an EMBL/GenBank/DDBJ whole genome shotgun (WGS) entry which is preliminary data.</text>
</comment>
<dbReference type="EMBL" id="JAHUZD010000074">
    <property type="protein sequence ID" value="KAI3404861.2"/>
    <property type="molecule type" value="Genomic_DNA"/>
</dbReference>
<dbReference type="Gene3D" id="3.40.50.620">
    <property type="entry name" value="HUPs"/>
    <property type="match status" value="1"/>
</dbReference>
<dbReference type="HAMAP" id="MF_00022">
    <property type="entry name" value="Glu_tRNA_synth_type1"/>
    <property type="match status" value="1"/>
</dbReference>
<feature type="compositionally biased region" description="Basic and acidic residues" evidence="12">
    <location>
        <begin position="10"/>
        <end position="31"/>
    </location>
</feature>
<dbReference type="GeneID" id="73379995"/>
<keyword evidence="16" id="KW-1185">Reference proteome</keyword>
<dbReference type="GO" id="GO:0000049">
    <property type="term" value="F:tRNA binding"/>
    <property type="evidence" value="ECO:0007669"/>
    <property type="project" value="InterPro"/>
</dbReference>
<comment type="similarity">
    <text evidence="2">Belongs to the class-I aminoacyl-tRNA synthetase family. Glutamate--tRNA ligase type 1 subfamily.</text>
</comment>
<evidence type="ECO:0000256" key="12">
    <source>
        <dbReference type="SAM" id="MobiDB-lite"/>
    </source>
</evidence>
<evidence type="ECO:0000259" key="14">
    <source>
        <dbReference type="Pfam" id="PF19269"/>
    </source>
</evidence>
<dbReference type="InterPro" id="IPR004527">
    <property type="entry name" value="Glu-tRNA-ligase_bac/mito"/>
</dbReference>
<dbReference type="InterPro" id="IPR033910">
    <property type="entry name" value="GluRS_core"/>
</dbReference>
<evidence type="ECO:0000256" key="11">
    <source>
        <dbReference type="RuleBase" id="RU363037"/>
    </source>
</evidence>